<evidence type="ECO:0000256" key="3">
    <source>
        <dbReference type="ARBA" id="ARBA00022574"/>
    </source>
</evidence>
<gene>
    <name evidence="9" type="primary">106081538</name>
</gene>
<evidence type="ECO:0000256" key="2">
    <source>
        <dbReference type="ARBA" id="ARBA00022552"/>
    </source>
</evidence>
<accession>A0A1I8PIR2</accession>
<dbReference type="GO" id="GO:0030687">
    <property type="term" value="C:preribosome, large subunit precursor"/>
    <property type="evidence" value="ECO:0007669"/>
    <property type="project" value="UniProtKB-UniRule"/>
</dbReference>
<dbReference type="PROSITE" id="PS50294">
    <property type="entry name" value="WD_REPEATS_REGION"/>
    <property type="match status" value="3"/>
</dbReference>
<dbReference type="GO" id="GO:0043021">
    <property type="term" value="F:ribonucleoprotein complex binding"/>
    <property type="evidence" value="ECO:0007669"/>
    <property type="project" value="UniProtKB-UniRule"/>
</dbReference>
<dbReference type="Pfam" id="PF08154">
    <property type="entry name" value="NLE"/>
    <property type="match status" value="1"/>
</dbReference>
<dbReference type="Proteomes" id="UP000095300">
    <property type="component" value="Unassembled WGS sequence"/>
</dbReference>
<keyword evidence="10" id="KW-1185">Reference proteome</keyword>
<dbReference type="HAMAP" id="MF_03029">
    <property type="entry name" value="WDR12"/>
    <property type="match status" value="1"/>
</dbReference>
<dbReference type="GO" id="GO:0000463">
    <property type="term" value="P:maturation of LSU-rRNA from tricistronic rRNA transcript (SSU-rRNA, 5.8S rRNA, LSU-rRNA)"/>
    <property type="evidence" value="ECO:0007669"/>
    <property type="project" value="UniProtKB-UniRule"/>
</dbReference>
<dbReference type="EnsemblMetazoa" id="SCAU008382-RA">
    <property type="protein sequence ID" value="SCAU008382-PA"/>
    <property type="gene ID" value="SCAU008382"/>
</dbReference>
<dbReference type="GO" id="GO:0000466">
    <property type="term" value="P:maturation of 5.8S rRNA from tricistronic rRNA transcript (SSU-rRNA, 5.8S rRNA, LSU-rRNA)"/>
    <property type="evidence" value="ECO:0007669"/>
    <property type="project" value="UniProtKB-UniRule"/>
</dbReference>
<comment type="function">
    <text evidence="6">Required for maturation of ribosomal RNAs and formation of the large ribosomal subunit.</text>
</comment>
<feature type="repeat" description="WD" evidence="7">
    <location>
        <begin position="337"/>
        <end position="370"/>
    </location>
</feature>
<organism evidence="9 10">
    <name type="scientific">Stomoxys calcitrans</name>
    <name type="common">Stable fly</name>
    <name type="synonym">Conops calcitrans</name>
    <dbReference type="NCBI Taxonomy" id="35570"/>
    <lineage>
        <taxon>Eukaryota</taxon>
        <taxon>Metazoa</taxon>
        <taxon>Ecdysozoa</taxon>
        <taxon>Arthropoda</taxon>
        <taxon>Hexapoda</taxon>
        <taxon>Insecta</taxon>
        <taxon>Pterygota</taxon>
        <taxon>Neoptera</taxon>
        <taxon>Endopterygota</taxon>
        <taxon>Diptera</taxon>
        <taxon>Brachycera</taxon>
        <taxon>Muscomorpha</taxon>
        <taxon>Muscoidea</taxon>
        <taxon>Muscidae</taxon>
        <taxon>Stomoxys</taxon>
    </lineage>
</organism>
<dbReference type="InterPro" id="IPR036322">
    <property type="entry name" value="WD40_repeat_dom_sf"/>
</dbReference>
<name>A0A1I8PIR2_STOCA</name>
<dbReference type="FunFam" id="2.130.10.10:FF:001898">
    <property type="entry name" value="Ribosome biogenesis protein WDR12 homolog"/>
    <property type="match status" value="1"/>
</dbReference>
<protein>
    <recommendedName>
        <fullName evidence="6">Ribosome biogenesis protein WDR12 homolog</fullName>
    </recommendedName>
</protein>
<evidence type="ECO:0000313" key="9">
    <source>
        <dbReference type="EnsemblMetazoa" id="SCAU008382-PA"/>
    </source>
</evidence>
<sequence>MEAENGEGQVQVHLKTKQEHYGVPDVPYSIDATVTTTELNTFVNTLLTQTSADEHKTVEFDFLVFDEYLRGRLCDHLREKAISFEDAIEIEYVERFPAPEPQDCLLHDDWVSAVKTSGKWVLTGCYDNTLNIWTIKGKHVLTIPGHSMPIKAVAWVSLDNERGKFVSCSQDQTAMLWEWVVETNSVECVSVCKGHERGIDCVDVSPDKEKFATGSWDTMLKIWSSEINEAVDGSSKKAKLDAGSTRTPKMTLQGHRECISAVQWMDNDTLLTSSWDHTMKVWDLNMEGIKTEIATNKSIFDASYSNLNRLIVTASADKNIRLYDPRTSQGSVVRNTYLGHQQWVETIEWSTTDEYLFVSGSYDNQNKLWDCRSPKAPLYDLIGHGDKVLDIDWSNPKYIVSGGADNTVRVYKSRKAVTSNSDTKMDTSK</sequence>
<dbReference type="SMART" id="SM00320">
    <property type="entry name" value="WD40"/>
    <property type="match status" value="7"/>
</dbReference>
<keyword evidence="3 7" id="KW-0853">WD repeat</keyword>
<evidence type="ECO:0000256" key="7">
    <source>
        <dbReference type="PROSITE-ProRule" id="PRU00221"/>
    </source>
</evidence>
<keyword evidence="4" id="KW-0677">Repeat</keyword>
<dbReference type="InterPro" id="IPR001680">
    <property type="entry name" value="WD40_rpt"/>
</dbReference>
<evidence type="ECO:0000256" key="1">
    <source>
        <dbReference type="ARBA" id="ARBA00022517"/>
    </source>
</evidence>
<dbReference type="PANTHER" id="PTHR19855">
    <property type="entry name" value="WD40 REPEAT PROTEIN 12, 37"/>
    <property type="match status" value="1"/>
</dbReference>
<dbReference type="Pfam" id="PF00400">
    <property type="entry name" value="WD40"/>
    <property type="match status" value="7"/>
</dbReference>
<dbReference type="PROSITE" id="PS00678">
    <property type="entry name" value="WD_REPEATS_1"/>
    <property type="match status" value="1"/>
</dbReference>
<comment type="similarity">
    <text evidence="6">Belongs to the WD repeat WDR12/YTM1 family.</text>
</comment>
<evidence type="ECO:0000256" key="6">
    <source>
        <dbReference type="HAMAP-Rule" id="MF_03029"/>
    </source>
</evidence>
<dbReference type="PRINTS" id="PR00320">
    <property type="entry name" value="GPROTEINBRPT"/>
</dbReference>
<evidence type="ECO:0000256" key="4">
    <source>
        <dbReference type="ARBA" id="ARBA00022737"/>
    </source>
</evidence>
<dbReference type="KEGG" id="scac:106081538"/>
<dbReference type="GO" id="GO:0005654">
    <property type="term" value="C:nucleoplasm"/>
    <property type="evidence" value="ECO:0007669"/>
    <property type="project" value="UniProtKB-SubCell"/>
</dbReference>
<feature type="repeat" description="WD" evidence="7">
    <location>
        <begin position="381"/>
        <end position="421"/>
    </location>
</feature>
<dbReference type="SUPFAM" id="SSF50978">
    <property type="entry name" value="WD40 repeat-like"/>
    <property type="match status" value="1"/>
</dbReference>
<proteinExistence type="inferred from homology"/>
<feature type="repeat" description="WD" evidence="7">
    <location>
        <begin position="192"/>
        <end position="224"/>
    </location>
</feature>
<dbReference type="InterPro" id="IPR020472">
    <property type="entry name" value="WD40_PAC1"/>
</dbReference>
<evidence type="ECO:0000313" key="10">
    <source>
        <dbReference type="Proteomes" id="UP000095300"/>
    </source>
</evidence>
<comment type="subcellular location">
    <subcellularLocation>
        <location evidence="6">Nucleus</location>
        <location evidence="6">Nucleolus</location>
    </subcellularLocation>
    <subcellularLocation>
        <location evidence="6">Nucleus</location>
        <location evidence="6">Nucleoplasm</location>
    </subcellularLocation>
</comment>
<dbReference type="VEuPathDB" id="VectorBase:SCAU008382"/>
<dbReference type="AlphaFoldDB" id="A0A1I8PIR2"/>
<feature type="domain" description="NLE" evidence="8">
    <location>
        <begin position="10"/>
        <end position="77"/>
    </location>
</feature>
<keyword evidence="1 6" id="KW-0690">Ribosome biogenesis</keyword>
<dbReference type="InterPro" id="IPR012972">
    <property type="entry name" value="NLE"/>
</dbReference>
<keyword evidence="2 6" id="KW-0698">rRNA processing</keyword>
<dbReference type="Gene3D" id="2.130.10.10">
    <property type="entry name" value="YVTN repeat-like/Quinoprotein amine dehydrogenase"/>
    <property type="match status" value="3"/>
</dbReference>
<evidence type="ECO:0000256" key="5">
    <source>
        <dbReference type="ARBA" id="ARBA00023242"/>
    </source>
</evidence>
<dbReference type="InterPro" id="IPR019775">
    <property type="entry name" value="WD40_repeat_CS"/>
</dbReference>
<dbReference type="PANTHER" id="PTHR19855:SF11">
    <property type="entry name" value="RIBOSOME BIOGENESIS PROTEIN WDR12"/>
    <property type="match status" value="1"/>
</dbReference>
<dbReference type="PROSITE" id="PS50082">
    <property type="entry name" value="WD_REPEATS_2"/>
    <property type="match status" value="4"/>
</dbReference>
<dbReference type="InterPro" id="IPR028599">
    <property type="entry name" value="WDR12/Ytm1"/>
</dbReference>
<dbReference type="InterPro" id="IPR015943">
    <property type="entry name" value="WD40/YVTN_repeat-like_dom_sf"/>
</dbReference>
<dbReference type="CDD" id="cd00200">
    <property type="entry name" value="WD40"/>
    <property type="match status" value="1"/>
</dbReference>
<feature type="repeat" description="WD" evidence="7">
    <location>
        <begin position="252"/>
        <end position="285"/>
    </location>
</feature>
<keyword evidence="5 6" id="KW-0539">Nucleus</keyword>
<dbReference type="GO" id="GO:0005730">
    <property type="term" value="C:nucleolus"/>
    <property type="evidence" value="ECO:0007669"/>
    <property type="project" value="UniProtKB-SubCell"/>
</dbReference>
<dbReference type="OrthoDB" id="10251381at2759"/>
<reference evidence="9" key="1">
    <citation type="submission" date="2020-05" db="UniProtKB">
        <authorList>
            <consortium name="EnsemblMetazoa"/>
        </authorList>
    </citation>
    <scope>IDENTIFICATION</scope>
    <source>
        <strain evidence="9">USDA</strain>
    </source>
</reference>
<evidence type="ECO:0000259" key="8">
    <source>
        <dbReference type="Pfam" id="PF08154"/>
    </source>
</evidence>
<dbReference type="STRING" id="35570.A0A1I8PIR2"/>